<keyword evidence="6 12" id="KW-1003">Cell membrane</keyword>
<evidence type="ECO:0000256" key="11">
    <source>
        <dbReference type="ARBA" id="ARBA00023136"/>
    </source>
</evidence>
<accession>A0AAW7XM81</accession>
<evidence type="ECO:0000313" key="16">
    <source>
        <dbReference type="Proteomes" id="UP001177341"/>
    </source>
</evidence>
<dbReference type="Proteomes" id="UP001177341">
    <property type="component" value="Unassembled WGS sequence"/>
</dbReference>
<comment type="function">
    <text evidence="1 12">Required for the export of heme to the periplasm for the biogenesis of c-type cytochromes.</text>
</comment>
<dbReference type="GO" id="GO:1903607">
    <property type="term" value="P:cytochrome c biosynthetic process"/>
    <property type="evidence" value="ECO:0007669"/>
    <property type="project" value="TreeGrafter"/>
</dbReference>
<name>A0AAW7XM81_9GAMM</name>
<evidence type="ECO:0000256" key="3">
    <source>
        <dbReference type="ARBA" id="ARBA00008741"/>
    </source>
</evidence>
<gene>
    <name evidence="13" type="primary">ccmD</name>
    <name evidence="13" type="ORF">Q4490_17540</name>
    <name evidence="14" type="ORF">Q8W30_04605</name>
</gene>
<dbReference type="PANTHER" id="PTHR37531:SF1">
    <property type="entry name" value="HEME EXPORTER PROTEIN D"/>
    <property type="match status" value="1"/>
</dbReference>
<dbReference type="EMBL" id="JAUOPG010000016">
    <property type="protein sequence ID" value="MDO6455368.1"/>
    <property type="molecule type" value="Genomic_DNA"/>
</dbReference>
<dbReference type="NCBIfam" id="TIGR03141">
    <property type="entry name" value="cytochro_ccmD"/>
    <property type="match status" value="1"/>
</dbReference>
<dbReference type="PANTHER" id="PTHR37531">
    <property type="entry name" value="HEME EXPORTER PROTEIN D"/>
    <property type="match status" value="1"/>
</dbReference>
<evidence type="ECO:0000256" key="9">
    <source>
        <dbReference type="ARBA" id="ARBA00022748"/>
    </source>
</evidence>
<comment type="subcellular location">
    <subcellularLocation>
        <location evidence="2 12">Cell inner membrane</location>
        <topology evidence="2 12">Single-pass membrane protein</topology>
    </subcellularLocation>
</comment>
<evidence type="ECO:0000256" key="1">
    <source>
        <dbReference type="ARBA" id="ARBA00002442"/>
    </source>
</evidence>
<evidence type="ECO:0000256" key="12">
    <source>
        <dbReference type="RuleBase" id="RU363101"/>
    </source>
</evidence>
<evidence type="ECO:0000256" key="4">
    <source>
        <dbReference type="ARBA" id="ARBA00016461"/>
    </source>
</evidence>
<dbReference type="EMBL" id="JAUYVO010000003">
    <property type="protein sequence ID" value="MDP2521845.1"/>
    <property type="molecule type" value="Genomic_DNA"/>
</dbReference>
<evidence type="ECO:0000256" key="7">
    <source>
        <dbReference type="ARBA" id="ARBA00022519"/>
    </source>
</evidence>
<evidence type="ECO:0000256" key="10">
    <source>
        <dbReference type="ARBA" id="ARBA00022989"/>
    </source>
</evidence>
<keyword evidence="16" id="KW-1185">Reference proteome</keyword>
<comment type="caution">
    <text evidence="13">The sequence shown here is derived from an EMBL/GenBank/DDBJ whole genome shotgun (WGS) entry which is preliminary data.</text>
</comment>
<dbReference type="InterPro" id="IPR052075">
    <property type="entry name" value="Heme_exporter_D"/>
</dbReference>
<evidence type="ECO:0000313" key="13">
    <source>
        <dbReference type="EMBL" id="MDO6455368.1"/>
    </source>
</evidence>
<evidence type="ECO:0000256" key="2">
    <source>
        <dbReference type="ARBA" id="ARBA00004377"/>
    </source>
</evidence>
<comment type="similarity">
    <text evidence="3 12">Belongs to the CcmD/CycX/HelD family.</text>
</comment>
<keyword evidence="9 12" id="KW-0201">Cytochrome c-type biogenesis</keyword>
<evidence type="ECO:0000256" key="6">
    <source>
        <dbReference type="ARBA" id="ARBA00022475"/>
    </source>
</evidence>
<evidence type="ECO:0000313" key="14">
    <source>
        <dbReference type="EMBL" id="MDP2521845.1"/>
    </source>
</evidence>
<organism evidence="13 15">
    <name type="scientific">Neptunomonas phycophila</name>
    <dbReference type="NCBI Taxonomy" id="1572645"/>
    <lineage>
        <taxon>Bacteria</taxon>
        <taxon>Pseudomonadati</taxon>
        <taxon>Pseudomonadota</taxon>
        <taxon>Gammaproteobacteria</taxon>
        <taxon>Oceanospirillales</taxon>
        <taxon>Oceanospirillaceae</taxon>
        <taxon>Neptunomonas</taxon>
    </lineage>
</organism>
<dbReference type="GO" id="GO:0005886">
    <property type="term" value="C:plasma membrane"/>
    <property type="evidence" value="ECO:0007669"/>
    <property type="project" value="UniProtKB-SubCell"/>
</dbReference>
<dbReference type="InterPro" id="IPR007078">
    <property type="entry name" value="Haem_export_protD_CcmD"/>
</dbReference>
<evidence type="ECO:0000313" key="15">
    <source>
        <dbReference type="Proteomes" id="UP001169862"/>
    </source>
</evidence>
<feature type="transmembrane region" description="Helical" evidence="12">
    <location>
        <begin position="20"/>
        <end position="40"/>
    </location>
</feature>
<dbReference type="Proteomes" id="UP001169862">
    <property type="component" value="Unassembled WGS sequence"/>
</dbReference>
<keyword evidence="10 12" id="KW-1133">Transmembrane helix</keyword>
<keyword evidence="11 12" id="KW-0472">Membrane</keyword>
<dbReference type="GO" id="GO:0017004">
    <property type="term" value="P:cytochrome complex assembly"/>
    <property type="evidence" value="ECO:0007669"/>
    <property type="project" value="UniProtKB-KW"/>
</dbReference>
<dbReference type="Pfam" id="PF04995">
    <property type="entry name" value="CcmD"/>
    <property type="match status" value="1"/>
</dbReference>
<evidence type="ECO:0000256" key="8">
    <source>
        <dbReference type="ARBA" id="ARBA00022692"/>
    </source>
</evidence>
<keyword evidence="7 12" id="KW-0997">Cell inner membrane</keyword>
<keyword evidence="5 12" id="KW-0813">Transport</keyword>
<dbReference type="AlphaFoldDB" id="A0AAW7XM81"/>
<protein>
    <recommendedName>
        <fullName evidence="4 12">Heme exporter protein D</fullName>
    </recommendedName>
</protein>
<dbReference type="RefSeq" id="WP_075178645.1">
    <property type="nucleotide sequence ID" value="NZ_CAXHZV010000022.1"/>
</dbReference>
<reference evidence="13" key="1">
    <citation type="submission" date="2023-07" db="EMBL/GenBank/DDBJ databases">
        <title>Genome content predicts the carbon catabolic preferences of heterotrophic bacteria.</title>
        <authorList>
            <person name="Gralka M."/>
        </authorList>
    </citation>
    <scope>NUCLEOTIDE SEQUENCE</scope>
    <source>
        <strain evidence="14">5G01</strain>
        <strain evidence="13">I2M16</strain>
    </source>
</reference>
<dbReference type="GO" id="GO:0015886">
    <property type="term" value="P:heme transport"/>
    <property type="evidence" value="ECO:0007669"/>
    <property type="project" value="InterPro"/>
</dbReference>
<sequence>MQFSTFSEFINMGGHGLYVWLAYGIALAIITANILMPILARKALINNLVRRARREKHQASRQESQKL</sequence>
<dbReference type="GeneID" id="89455224"/>
<proteinExistence type="inferred from homology"/>
<evidence type="ECO:0000256" key="5">
    <source>
        <dbReference type="ARBA" id="ARBA00022448"/>
    </source>
</evidence>
<keyword evidence="8 12" id="KW-0812">Transmembrane</keyword>